<accession>A0ACB8CF11</accession>
<reference evidence="1" key="1">
    <citation type="submission" date="2020-05" db="EMBL/GenBank/DDBJ databases">
        <title>Large-scale comparative analyses of tick genomes elucidate their genetic diversity and vector capacities.</title>
        <authorList>
            <person name="Jia N."/>
            <person name="Wang J."/>
            <person name="Shi W."/>
            <person name="Du L."/>
            <person name="Sun Y."/>
            <person name="Zhan W."/>
            <person name="Jiang J."/>
            <person name="Wang Q."/>
            <person name="Zhang B."/>
            <person name="Ji P."/>
            <person name="Sakyi L.B."/>
            <person name="Cui X."/>
            <person name="Yuan T."/>
            <person name="Jiang B."/>
            <person name="Yang W."/>
            <person name="Lam T.T.-Y."/>
            <person name="Chang Q."/>
            <person name="Ding S."/>
            <person name="Wang X."/>
            <person name="Zhu J."/>
            <person name="Ruan X."/>
            <person name="Zhao L."/>
            <person name="Wei J."/>
            <person name="Que T."/>
            <person name="Du C."/>
            <person name="Cheng J."/>
            <person name="Dai P."/>
            <person name="Han X."/>
            <person name="Huang E."/>
            <person name="Gao Y."/>
            <person name="Liu J."/>
            <person name="Shao H."/>
            <person name="Ye R."/>
            <person name="Li L."/>
            <person name="Wei W."/>
            <person name="Wang X."/>
            <person name="Wang C."/>
            <person name="Yang T."/>
            <person name="Huo Q."/>
            <person name="Li W."/>
            <person name="Guo W."/>
            <person name="Chen H."/>
            <person name="Zhou L."/>
            <person name="Ni X."/>
            <person name="Tian J."/>
            <person name="Zhou Y."/>
            <person name="Sheng Y."/>
            <person name="Liu T."/>
            <person name="Pan Y."/>
            <person name="Xia L."/>
            <person name="Li J."/>
            <person name="Zhao F."/>
            <person name="Cao W."/>
        </authorList>
    </citation>
    <scope>NUCLEOTIDE SEQUENCE</scope>
    <source>
        <strain evidence="1">Dsil-2018</strain>
    </source>
</reference>
<gene>
    <name evidence="1" type="ORF">HPB49_012341</name>
</gene>
<sequence length="713" mass="80752">MNDMEQLQTTKGRNHGHPSTCWRRARGKRTRGTLERIHQSKRMTLVFVICEGHFDLGIVAVKSAVAYSTSRLHLIVIADKRNEEKMRRESMLPSEDAVLYVDTDVVFLHPVEDFWRKFYAMNEWQMAGMAPETEDFKNNYYLTKGLHPFVRPFGSIQQLERLTDSTMTSHTNEITLEHRNANSTRPGTRPVSEVDAKVDAAGSASLTATPLMTTSLEDNMEHEDDDTSDWSPVNYRRYTTRRLKGELRSERVSRPHFFVLVRPLNQMSIEEVPKSTITRLIGQTAPTSVAAEHSAFRYIPKANAVRLSIWDQQHLNNLLAQRELTLTPGTSGEAHRIPVEIVDATQPAEVTSKGVVKIRPEHTEEYIANHIRCESANILRFRIMGKTQMLLVTFDTPHPPRRLSLDYEIVPVYEHRPRALACFRCHGLGHMAKFCPSPAVCRHCGRTHKEDSQCEETPFCVACQAAGHISLAPNCPTRACKAASSPPPKKSPATEIERGEQELPLVNSTGTPLKTWSQVMTSNRVKSNGKGEDKTERFEQVQAVSAGAWSKFQQQMENLIQQKLDAMQKQITSWIQASQGQHAQAAINPPQLGKVTKPLAPAPPKKPSLIPPEHTLQTKATSLPNTETQCASQNSPASLERKSPITVDRAMDTIMQLLEKLNSRMEAIERAIEQQEQVIMQHKEVNERELAQHKATLDEYNRNWRRSRNRSRD</sequence>
<dbReference type="EMBL" id="CM023476">
    <property type="protein sequence ID" value="KAH7941333.1"/>
    <property type="molecule type" value="Genomic_DNA"/>
</dbReference>
<keyword evidence="2" id="KW-1185">Reference proteome</keyword>
<proteinExistence type="predicted"/>
<evidence type="ECO:0000313" key="1">
    <source>
        <dbReference type="EMBL" id="KAH7941333.1"/>
    </source>
</evidence>
<protein>
    <submittedName>
        <fullName evidence="1">Uncharacterized protein</fullName>
    </submittedName>
</protein>
<comment type="caution">
    <text evidence="1">The sequence shown here is derived from an EMBL/GenBank/DDBJ whole genome shotgun (WGS) entry which is preliminary data.</text>
</comment>
<evidence type="ECO:0000313" key="2">
    <source>
        <dbReference type="Proteomes" id="UP000821865"/>
    </source>
</evidence>
<name>A0ACB8CF11_DERSI</name>
<organism evidence="1 2">
    <name type="scientific">Dermacentor silvarum</name>
    <name type="common">Tick</name>
    <dbReference type="NCBI Taxonomy" id="543639"/>
    <lineage>
        <taxon>Eukaryota</taxon>
        <taxon>Metazoa</taxon>
        <taxon>Ecdysozoa</taxon>
        <taxon>Arthropoda</taxon>
        <taxon>Chelicerata</taxon>
        <taxon>Arachnida</taxon>
        <taxon>Acari</taxon>
        <taxon>Parasitiformes</taxon>
        <taxon>Ixodida</taxon>
        <taxon>Ixodoidea</taxon>
        <taxon>Ixodidae</taxon>
        <taxon>Rhipicephalinae</taxon>
        <taxon>Dermacentor</taxon>
    </lineage>
</organism>
<dbReference type="Proteomes" id="UP000821865">
    <property type="component" value="Chromosome 7"/>
</dbReference>